<dbReference type="InterPro" id="IPR020600">
    <property type="entry name" value="IMP_cyclohydrolase-like"/>
</dbReference>
<dbReference type="AlphaFoldDB" id="A0A0F9NIT7"/>
<feature type="domain" description="Inosine monophosphate cyclohydrolase-like" evidence="1">
    <location>
        <begin position="13"/>
        <end position="224"/>
    </location>
</feature>
<proteinExistence type="predicted"/>
<comment type="caution">
    <text evidence="2">The sequence shown here is derived from an EMBL/GenBank/DDBJ whole genome shotgun (WGS) entry which is preliminary data.</text>
</comment>
<protein>
    <recommendedName>
        <fullName evidence="1">Inosine monophosphate cyclohydrolase-like domain-containing protein</fullName>
    </recommendedName>
</protein>
<dbReference type="EMBL" id="LAZR01004087">
    <property type="protein sequence ID" value="KKN11922.1"/>
    <property type="molecule type" value="Genomic_DNA"/>
</dbReference>
<organism evidence="2">
    <name type="scientific">marine sediment metagenome</name>
    <dbReference type="NCBI Taxonomy" id="412755"/>
    <lineage>
        <taxon>unclassified sequences</taxon>
        <taxon>metagenomes</taxon>
        <taxon>ecological metagenomes</taxon>
    </lineage>
</organism>
<dbReference type="Pfam" id="PF07826">
    <property type="entry name" value="IMP_cyclohyd"/>
    <property type="match status" value="1"/>
</dbReference>
<accession>A0A0F9NIT7</accession>
<dbReference type="Gene3D" id="3.60.20.20">
    <property type="entry name" value="Inosine monophosphate cyclohydrolase-like"/>
    <property type="match status" value="1"/>
</dbReference>
<reference evidence="2" key="1">
    <citation type="journal article" date="2015" name="Nature">
        <title>Complex archaea that bridge the gap between prokaryotes and eukaryotes.</title>
        <authorList>
            <person name="Spang A."/>
            <person name="Saw J.H."/>
            <person name="Jorgensen S.L."/>
            <person name="Zaremba-Niedzwiedzka K."/>
            <person name="Martijn J."/>
            <person name="Lind A.E."/>
            <person name="van Eijk R."/>
            <person name="Schleper C."/>
            <person name="Guy L."/>
            <person name="Ettema T.J."/>
        </authorList>
    </citation>
    <scope>NUCLEOTIDE SEQUENCE</scope>
</reference>
<gene>
    <name evidence="2" type="ORF">LCGC14_1021700</name>
</gene>
<dbReference type="GO" id="GO:0006188">
    <property type="term" value="P:IMP biosynthetic process"/>
    <property type="evidence" value="ECO:0007669"/>
    <property type="project" value="InterPro"/>
</dbReference>
<dbReference type="InterPro" id="IPR036795">
    <property type="entry name" value="IMP_cyclohydrolase-like_sf"/>
</dbReference>
<dbReference type="GO" id="GO:0003937">
    <property type="term" value="F:IMP cyclohydrolase activity"/>
    <property type="evidence" value="ECO:0007669"/>
    <property type="project" value="InterPro"/>
</dbReference>
<name>A0A0F9NIT7_9ZZZZ</name>
<evidence type="ECO:0000313" key="2">
    <source>
        <dbReference type="EMBL" id="KKN11922.1"/>
    </source>
</evidence>
<dbReference type="SUPFAM" id="SSF75569">
    <property type="entry name" value="Archaeal IMP cyclohydrolase PurO"/>
    <property type="match status" value="1"/>
</dbReference>
<sequence>MTKCLESLSAKEYPGRIIIIGRDITGKNEIVIYAITGRSLSSQARKMQLKDDAIWVNPTDEETLKKGNTDLLIYPALLFSNGIAVSNGKQTADIKTCLGQSQNPAEVLKLALHEWDYEPDAPTFTPRISGCVLPQKKAALSIIKRASNGSSTRNIFEIPLIPGKGKMISTYEGDDKDPLPAFTGEPIDVEIKENKAYDMAAAVYDALEPAPGKKDHRVSVVSIFSSDLSSNEHEIHIINKHERIGSQDG</sequence>
<evidence type="ECO:0000259" key="1">
    <source>
        <dbReference type="Pfam" id="PF07826"/>
    </source>
</evidence>